<dbReference type="Proteomes" id="UP000283850">
    <property type="component" value="Unassembled WGS sequence"/>
</dbReference>
<comment type="caution">
    <text evidence="1">The sequence shown here is derived from an EMBL/GenBank/DDBJ whole genome shotgun (WGS) entry which is preliminary data.</text>
</comment>
<evidence type="ECO:0000313" key="2">
    <source>
        <dbReference type="Proteomes" id="UP000283850"/>
    </source>
</evidence>
<dbReference type="RefSeq" id="WP_118422043.1">
    <property type="nucleotide sequence ID" value="NZ_QRZF01000015.1"/>
</dbReference>
<organism evidence="1 2">
    <name type="scientific">Bacteroides intestinalis</name>
    <dbReference type="NCBI Taxonomy" id="329854"/>
    <lineage>
        <taxon>Bacteria</taxon>
        <taxon>Pseudomonadati</taxon>
        <taxon>Bacteroidota</taxon>
        <taxon>Bacteroidia</taxon>
        <taxon>Bacteroidales</taxon>
        <taxon>Bacteroidaceae</taxon>
        <taxon>Bacteroides</taxon>
    </lineage>
</organism>
<evidence type="ECO:0000313" key="1">
    <source>
        <dbReference type="EMBL" id="RGV50316.1"/>
    </source>
</evidence>
<sequence length="511" mass="59700">MKKNVLTFISFIIGVTILLVACYEELDTERSKENVFMTYEEEVTAAREFYESMRDSKTRGVDADFKTESGMIANMEPLWGKQFAYRRKNKKIRTVEAVMDGSKRVVFMLPEVREKYKQTKDSRYKQSMTRLVVTTDLGTGEQQAFTMTIMPDLDYLEKTNFKPFYNTYVQKDKDFSGVILFHELDGYFANGWRYSDGRITHSIEGTTFSKEEIDRYKAQTRATKEECGLVDYYQLVEECKLWCYKNEFIEVCEEDYCYTYWEYVTSKWECRTVEVNESDGGYKPPVDTKKYGVPDRLASFFEKNEIGKGISKLDELFKDMLDKCRYSQMGAYMRENEFKMHGVRYNGDLPMGVNGGVTSGAYLEFRDESALKSTTVEHEFFHMYQYAYGGPEYCTDVANRTAREFERQVFGDITLYIEKKGRFESKEDYTWGYNGFPYRECEAYQDWLCEITNGGTEFPAEVDVVGYQKCLSYYSQYNIASGIKAGYECNASNFEPDCVNYILGVMYVNCK</sequence>
<dbReference type="EMBL" id="QRZF01000015">
    <property type="protein sequence ID" value="RGV50316.1"/>
    <property type="molecule type" value="Genomic_DNA"/>
</dbReference>
<gene>
    <name evidence="1" type="ORF">DWW10_18580</name>
</gene>
<proteinExistence type="predicted"/>
<accession>A0A412XYN0</accession>
<name>A0A412XYN0_9BACE</name>
<protein>
    <submittedName>
        <fullName evidence="1">Uncharacterized protein</fullName>
    </submittedName>
</protein>
<dbReference type="AlphaFoldDB" id="A0A412XYN0"/>
<dbReference type="PROSITE" id="PS51257">
    <property type="entry name" value="PROKAR_LIPOPROTEIN"/>
    <property type="match status" value="1"/>
</dbReference>
<reference evidence="1 2" key="1">
    <citation type="submission" date="2018-08" db="EMBL/GenBank/DDBJ databases">
        <title>A genome reference for cultivated species of the human gut microbiota.</title>
        <authorList>
            <person name="Zou Y."/>
            <person name="Xue W."/>
            <person name="Luo G."/>
        </authorList>
    </citation>
    <scope>NUCLEOTIDE SEQUENCE [LARGE SCALE GENOMIC DNA]</scope>
    <source>
        <strain evidence="1 2">AF14-32</strain>
    </source>
</reference>